<dbReference type="PANTHER" id="PTHR46847">
    <property type="entry name" value="D-ALLOSE-BINDING PERIPLASMIC PROTEIN-RELATED"/>
    <property type="match status" value="1"/>
</dbReference>
<dbReference type="SUPFAM" id="SSF53822">
    <property type="entry name" value="Periplasmic binding protein-like I"/>
    <property type="match status" value="1"/>
</dbReference>
<comment type="subcellular location">
    <subcellularLocation>
        <location evidence="1">Cell envelope</location>
    </subcellularLocation>
</comment>
<evidence type="ECO:0000256" key="3">
    <source>
        <dbReference type="ARBA" id="ARBA00022729"/>
    </source>
</evidence>
<evidence type="ECO:0000313" key="6">
    <source>
        <dbReference type="Proteomes" id="UP000422764"/>
    </source>
</evidence>
<feature type="domain" description="Periplasmic binding protein" evidence="4">
    <location>
        <begin position="45"/>
        <end position="298"/>
    </location>
</feature>
<keyword evidence="6" id="KW-1185">Reference proteome</keyword>
<comment type="similarity">
    <text evidence="2">Belongs to the bacterial solute-binding protein 2 family.</text>
</comment>
<evidence type="ECO:0000256" key="2">
    <source>
        <dbReference type="ARBA" id="ARBA00007639"/>
    </source>
</evidence>
<dbReference type="PANTHER" id="PTHR46847:SF1">
    <property type="entry name" value="D-ALLOSE-BINDING PERIPLASMIC PROTEIN-RELATED"/>
    <property type="match status" value="1"/>
</dbReference>
<dbReference type="Gene3D" id="3.40.50.2300">
    <property type="match status" value="2"/>
</dbReference>
<accession>A0A6I6F1M4</accession>
<evidence type="ECO:0000259" key="4">
    <source>
        <dbReference type="Pfam" id="PF13407"/>
    </source>
</evidence>
<protein>
    <submittedName>
        <fullName evidence="5">Substrate-binding domain-containing protein</fullName>
    </submittedName>
</protein>
<organism evidence="5 6">
    <name type="scientific">Clostridium bovifaecis</name>
    <dbReference type="NCBI Taxonomy" id="2184719"/>
    <lineage>
        <taxon>Bacteria</taxon>
        <taxon>Bacillati</taxon>
        <taxon>Bacillota</taxon>
        <taxon>Clostridia</taxon>
        <taxon>Eubacteriales</taxon>
        <taxon>Clostridiaceae</taxon>
        <taxon>Clostridium</taxon>
    </lineage>
</organism>
<dbReference type="Proteomes" id="UP000422764">
    <property type="component" value="Chromosome"/>
</dbReference>
<sequence>MKKKFIAGILSVLMMGTLVGCSSGNNASKKAEGESKETSGKKIVIGLSMNTLNNPFFVDVKDGAVKAAGENGAEIIVTDAQNQPNKQLTDIENLIQKKPDVLIIDPADSEAVISAIETANEKKIPVITIDRASKGGEVVSHIGFDAIHSGNIAGDYIAKALSGKGKVVEIMGIMGTNVAQDRSKGFNEAIAKNPNIKVVAQQSADFDRAKAMTVMENILQANPEIDAVYAANDEMALGALEAIEASGRLDKITLIGCDAIDPAIAAIKAGKQEATIAEPPFFLGKNAVQTALKVLKGESVEKNVILDSTLVTKENVDTLKTKE</sequence>
<dbReference type="AlphaFoldDB" id="A0A6I6F1M4"/>
<dbReference type="EMBL" id="CP046522">
    <property type="protein sequence ID" value="QGU94657.1"/>
    <property type="molecule type" value="Genomic_DNA"/>
</dbReference>
<reference evidence="5 6" key="1">
    <citation type="submission" date="2019-12" db="EMBL/GenBank/DDBJ databases">
        <title>Genome sequenceing of Clostridium bovifaecis.</title>
        <authorList>
            <person name="Yao Y."/>
        </authorList>
    </citation>
    <scope>NUCLEOTIDE SEQUENCE [LARGE SCALE GENOMIC DNA]</scope>
    <source>
        <strain evidence="5 6">BXX</strain>
    </source>
</reference>
<proteinExistence type="inferred from homology"/>
<evidence type="ECO:0000313" key="5">
    <source>
        <dbReference type="EMBL" id="QGU94657.1"/>
    </source>
</evidence>
<dbReference type="GO" id="GO:0030246">
    <property type="term" value="F:carbohydrate binding"/>
    <property type="evidence" value="ECO:0007669"/>
    <property type="project" value="UniProtKB-ARBA"/>
</dbReference>
<dbReference type="InterPro" id="IPR025997">
    <property type="entry name" value="SBP_2_dom"/>
</dbReference>
<dbReference type="PROSITE" id="PS51257">
    <property type="entry name" value="PROKAR_LIPOPROTEIN"/>
    <property type="match status" value="1"/>
</dbReference>
<evidence type="ECO:0000256" key="1">
    <source>
        <dbReference type="ARBA" id="ARBA00004196"/>
    </source>
</evidence>
<keyword evidence="3" id="KW-0732">Signal</keyword>
<dbReference type="GO" id="GO:0030313">
    <property type="term" value="C:cell envelope"/>
    <property type="evidence" value="ECO:0007669"/>
    <property type="project" value="UniProtKB-SubCell"/>
</dbReference>
<dbReference type="Pfam" id="PF13407">
    <property type="entry name" value="Peripla_BP_4"/>
    <property type="match status" value="1"/>
</dbReference>
<dbReference type="InterPro" id="IPR028082">
    <property type="entry name" value="Peripla_BP_I"/>
</dbReference>
<name>A0A6I6F1M4_9CLOT</name>
<gene>
    <name evidence="5" type="ORF">GOM49_05645</name>
</gene>